<evidence type="ECO:0000313" key="3">
    <source>
        <dbReference type="Proteomes" id="UP000309561"/>
    </source>
</evidence>
<sequence>MAIGLVGNAIYVNQQTASATALQNAHNNRVEFQNMIAQAAAQEKEKEVLEVRPAEEVHEIDPDREHEKNEADQESARNKKRQKPEEEEKESSPPLHILDIKV</sequence>
<keyword evidence="3" id="KW-1185">Reference proteome</keyword>
<reference evidence="2 3" key="1">
    <citation type="submission" date="2019-04" db="EMBL/GenBank/DDBJ databases">
        <title>Sulfurimonas crateris sp. nov. a facultative anaerobic sulfur-oxidizing chemolithautotrophic bacterium isolated from a terrestrial mud vulcano.</title>
        <authorList>
            <person name="Ratnikova N.M."/>
            <person name="Slobodkin A.I."/>
            <person name="Merkel A.Y."/>
            <person name="Novikov A."/>
            <person name="Bonch-Osmolovskaya E.A."/>
            <person name="Slobodkina G.B."/>
        </authorList>
    </citation>
    <scope>NUCLEOTIDE SEQUENCE [LARGE SCALE GENOMIC DNA]</scope>
    <source>
        <strain evidence="2 3">SN118</strain>
    </source>
</reference>
<dbReference type="OrthoDB" id="5363503at2"/>
<dbReference type="AlphaFoldDB" id="A0A4U2Z9Z4"/>
<evidence type="ECO:0000313" key="2">
    <source>
        <dbReference type="EMBL" id="TKI70974.1"/>
    </source>
</evidence>
<proteinExistence type="predicted"/>
<name>A0A4U2Z9Z4_9BACT</name>
<protein>
    <submittedName>
        <fullName evidence="2">Uncharacterized protein</fullName>
    </submittedName>
</protein>
<dbReference type="EMBL" id="SZPX01000001">
    <property type="protein sequence ID" value="TKI70974.1"/>
    <property type="molecule type" value="Genomic_DNA"/>
</dbReference>
<accession>A0A4U2Z9Z4</accession>
<organism evidence="2 3">
    <name type="scientific">Sulfurimonas crateris</name>
    <dbReference type="NCBI Taxonomy" id="2574727"/>
    <lineage>
        <taxon>Bacteria</taxon>
        <taxon>Pseudomonadati</taxon>
        <taxon>Campylobacterota</taxon>
        <taxon>Epsilonproteobacteria</taxon>
        <taxon>Campylobacterales</taxon>
        <taxon>Sulfurimonadaceae</taxon>
        <taxon>Sulfurimonas</taxon>
    </lineage>
</organism>
<dbReference type="Proteomes" id="UP000309561">
    <property type="component" value="Unassembled WGS sequence"/>
</dbReference>
<dbReference type="RefSeq" id="WP_137011346.1">
    <property type="nucleotide sequence ID" value="NZ_SZPX01000001.1"/>
</dbReference>
<feature type="region of interest" description="Disordered" evidence="1">
    <location>
        <begin position="46"/>
        <end position="102"/>
    </location>
</feature>
<comment type="caution">
    <text evidence="2">The sequence shown here is derived from an EMBL/GenBank/DDBJ whole genome shotgun (WGS) entry which is preliminary data.</text>
</comment>
<feature type="compositionally biased region" description="Basic and acidic residues" evidence="1">
    <location>
        <begin position="46"/>
        <end position="77"/>
    </location>
</feature>
<gene>
    <name evidence="2" type="ORF">FCU45_00880</name>
</gene>
<evidence type="ECO:0000256" key="1">
    <source>
        <dbReference type="SAM" id="MobiDB-lite"/>
    </source>
</evidence>